<comment type="similarity">
    <text evidence="1 6">Belongs to the sigma-70 factor family. ECF subfamily.</text>
</comment>
<dbReference type="Pfam" id="PF08281">
    <property type="entry name" value="Sigma70_r4_2"/>
    <property type="match status" value="1"/>
</dbReference>
<keyword evidence="4 6" id="KW-0238">DNA-binding</keyword>
<evidence type="ECO:0000256" key="4">
    <source>
        <dbReference type="ARBA" id="ARBA00023125"/>
    </source>
</evidence>
<feature type="domain" description="HTH luxR-type" evidence="7">
    <location>
        <begin position="141"/>
        <end position="168"/>
    </location>
</feature>
<proteinExistence type="inferred from homology"/>
<evidence type="ECO:0000256" key="5">
    <source>
        <dbReference type="ARBA" id="ARBA00023163"/>
    </source>
</evidence>
<dbReference type="SUPFAM" id="SSF88946">
    <property type="entry name" value="Sigma2 domain of RNA polymerase sigma factors"/>
    <property type="match status" value="1"/>
</dbReference>
<sequence length="180" mass="21635">MGISEELDSAHHRRQLLEKLMDQYGESLTRLAMTYVKDQYIAEDIIQETFLKVYKNLDRFEGRSSYQTYLYRIVMNGCYDYLRSWHHRKVQITEKFTLTHEEGNTSEKHLLDKDKNLELAQNVLKLSIKLREVIILFYYQDFTVDEIAKTLDISQNTVKTRLFRARKKLENQLKEGGWEW</sequence>
<dbReference type="RefSeq" id="WP_093856661.1">
    <property type="nucleotide sequence ID" value="NZ_BJVZ01000029.1"/>
</dbReference>
<evidence type="ECO:0000256" key="6">
    <source>
        <dbReference type="RuleBase" id="RU000716"/>
    </source>
</evidence>
<dbReference type="InterPro" id="IPR039425">
    <property type="entry name" value="RNA_pol_sigma-70-like"/>
</dbReference>
<evidence type="ECO:0000256" key="2">
    <source>
        <dbReference type="ARBA" id="ARBA00023015"/>
    </source>
</evidence>
<dbReference type="GO" id="GO:0016987">
    <property type="term" value="F:sigma factor activity"/>
    <property type="evidence" value="ECO:0007669"/>
    <property type="project" value="UniProtKB-KW"/>
</dbReference>
<dbReference type="PROSITE" id="PS01063">
    <property type="entry name" value="SIGMA70_ECF"/>
    <property type="match status" value="1"/>
</dbReference>
<dbReference type="PANTHER" id="PTHR43133">
    <property type="entry name" value="RNA POLYMERASE ECF-TYPE SIGMA FACTO"/>
    <property type="match status" value="1"/>
</dbReference>
<keyword evidence="2 6" id="KW-0805">Transcription regulation</keyword>
<dbReference type="STRING" id="237069.SAMN05216498_2226"/>
<dbReference type="InterPro" id="IPR036388">
    <property type="entry name" value="WH-like_DNA-bd_sf"/>
</dbReference>
<evidence type="ECO:0000313" key="9">
    <source>
        <dbReference type="Proteomes" id="UP000199334"/>
    </source>
</evidence>
<dbReference type="GO" id="GO:0006352">
    <property type="term" value="P:DNA-templated transcription initiation"/>
    <property type="evidence" value="ECO:0007669"/>
    <property type="project" value="InterPro"/>
</dbReference>
<evidence type="ECO:0000256" key="1">
    <source>
        <dbReference type="ARBA" id="ARBA00010641"/>
    </source>
</evidence>
<keyword evidence="3 6" id="KW-0731">Sigma factor</keyword>
<name>A0A1H0B5F9_9BACI</name>
<organism evidence="8 9">
    <name type="scientific">Tenuibacillus multivorans</name>
    <dbReference type="NCBI Taxonomy" id="237069"/>
    <lineage>
        <taxon>Bacteria</taxon>
        <taxon>Bacillati</taxon>
        <taxon>Bacillota</taxon>
        <taxon>Bacilli</taxon>
        <taxon>Bacillales</taxon>
        <taxon>Bacillaceae</taxon>
        <taxon>Tenuibacillus</taxon>
    </lineage>
</organism>
<dbReference type="EMBL" id="FNIG01000004">
    <property type="protein sequence ID" value="SDN40869.1"/>
    <property type="molecule type" value="Genomic_DNA"/>
</dbReference>
<keyword evidence="9" id="KW-1185">Reference proteome</keyword>
<dbReference type="AlphaFoldDB" id="A0A1H0B5F9"/>
<dbReference type="InterPro" id="IPR000792">
    <property type="entry name" value="Tscrpt_reg_LuxR_C"/>
</dbReference>
<dbReference type="GO" id="GO:0003677">
    <property type="term" value="F:DNA binding"/>
    <property type="evidence" value="ECO:0007669"/>
    <property type="project" value="UniProtKB-KW"/>
</dbReference>
<dbReference type="InterPro" id="IPR013325">
    <property type="entry name" value="RNA_pol_sigma_r2"/>
</dbReference>
<dbReference type="NCBIfam" id="TIGR02937">
    <property type="entry name" value="sigma70-ECF"/>
    <property type="match status" value="1"/>
</dbReference>
<dbReference type="OrthoDB" id="9794508at2"/>
<dbReference type="InterPro" id="IPR013249">
    <property type="entry name" value="RNA_pol_sigma70_r4_t2"/>
</dbReference>
<evidence type="ECO:0000259" key="7">
    <source>
        <dbReference type="PROSITE" id="PS00622"/>
    </source>
</evidence>
<dbReference type="Pfam" id="PF04542">
    <property type="entry name" value="Sigma70_r2"/>
    <property type="match status" value="1"/>
</dbReference>
<protein>
    <recommendedName>
        <fullName evidence="6">RNA polymerase sigma factor</fullName>
    </recommendedName>
</protein>
<keyword evidence="5 6" id="KW-0804">Transcription</keyword>
<dbReference type="InterPro" id="IPR007627">
    <property type="entry name" value="RNA_pol_sigma70_r2"/>
</dbReference>
<dbReference type="CDD" id="cd06171">
    <property type="entry name" value="Sigma70_r4"/>
    <property type="match status" value="1"/>
</dbReference>
<evidence type="ECO:0000313" key="8">
    <source>
        <dbReference type="EMBL" id="SDN40869.1"/>
    </source>
</evidence>
<gene>
    <name evidence="8" type="ORF">SAMN05216498_2226</name>
</gene>
<dbReference type="SUPFAM" id="SSF88659">
    <property type="entry name" value="Sigma3 and sigma4 domains of RNA polymerase sigma factors"/>
    <property type="match status" value="1"/>
</dbReference>
<dbReference type="InterPro" id="IPR014284">
    <property type="entry name" value="RNA_pol_sigma-70_dom"/>
</dbReference>
<dbReference type="PROSITE" id="PS00622">
    <property type="entry name" value="HTH_LUXR_1"/>
    <property type="match status" value="1"/>
</dbReference>
<dbReference type="GO" id="GO:0006950">
    <property type="term" value="P:response to stress"/>
    <property type="evidence" value="ECO:0007669"/>
    <property type="project" value="UniProtKB-ARBA"/>
</dbReference>
<reference evidence="8 9" key="1">
    <citation type="submission" date="2016-10" db="EMBL/GenBank/DDBJ databases">
        <authorList>
            <person name="de Groot N.N."/>
        </authorList>
    </citation>
    <scope>NUCLEOTIDE SEQUENCE [LARGE SCALE GENOMIC DNA]</scope>
    <source>
        <strain evidence="8 9">CGMCC 1.3442</strain>
    </source>
</reference>
<dbReference type="Gene3D" id="1.10.10.10">
    <property type="entry name" value="Winged helix-like DNA-binding domain superfamily/Winged helix DNA-binding domain"/>
    <property type="match status" value="1"/>
</dbReference>
<accession>A0A1H0B5F9</accession>
<dbReference type="Gene3D" id="1.10.1740.10">
    <property type="match status" value="1"/>
</dbReference>
<evidence type="ECO:0000256" key="3">
    <source>
        <dbReference type="ARBA" id="ARBA00023082"/>
    </source>
</evidence>
<dbReference type="InterPro" id="IPR000838">
    <property type="entry name" value="RNA_pol_sigma70_ECF_CS"/>
</dbReference>
<dbReference type="InterPro" id="IPR013324">
    <property type="entry name" value="RNA_pol_sigma_r3/r4-like"/>
</dbReference>
<dbReference type="PANTHER" id="PTHR43133:SF60">
    <property type="entry name" value="RNA POLYMERASE SIGMA FACTOR SIGV"/>
    <property type="match status" value="1"/>
</dbReference>
<dbReference type="Proteomes" id="UP000199334">
    <property type="component" value="Unassembled WGS sequence"/>
</dbReference>